<dbReference type="InterPro" id="IPR010359">
    <property type="entry name" value="IrrE_HExxH"/>
</dbReference>
<dbReference type="InterPro" id="IPR050807">
    <property type="entry name" value="TransReg_Diox_bact_type"/>
</dbReference>
<dbReference type="Gene3D" id="1.10.260.40">
    <property type="entry name" value="lambda repressor-like DNA-binding domains"/>
    <property type="match status" value="1"/>
</dbReference>
<feature type="domain" description="HTH cro/C1-type" evidence="3">
    <location>
        <begin position="16"/>
        <end position="70"/>
    </location>
</feature>
<dbReference type="OrthoDB" id="6302218at2"/>
<gene>
    <name evidence="4" type="ORF">REIFOR_02647</name>
</gene>
<name>A0A2K8KVH0_9GAMM</name>
<evidence type="ECO:0000259" key="3">
    <source>
        <dbReference type="PROSITE" id="PS50943"/>
    </source>
</evidence>
<keyword evidence="2" id="KW-0238">DNA-binding</keyword>
<dbReference type="EMBL" id="CP011797">
    <property type="protein sequence ID" value="ATX77771.1"/>
    <property type="molecule type" value="Genomic_DNA"/>
</dbReference>
<dbReference type="GO" id="GO:0005829">
    <property type="term" value="C:cytosol"/>
    <property type="evidence" value="ECO:0007669"/>
    <property type="project" value="TreeGrafter"/>
</dbReference>
<accession>A0A2K8KVH0</accession>
<dbReference type="InterPro" id="IPR001387">
    <property type="entry name" value="Cro/C1-type_HTH"/>
</dbReference>
<comment type="similarity">
    <text evidence="1">Belongs to the short-chain fatty acyl-CoA assimilation regulator (ScfR) family.</text>
</comment>
<sequence>MEINSESLRFILGVKIKQFRLTAGFSLKQLSEKTGLSISYLSEIEKGKKYPKPEKIVQIAYALNRTFDELVSLQLDDDLNPLSALLNSPVLKDFPLKQFGIGLADIFDLVNDSPSKAGAFVRTLLEISRGYDMNVEHFLLASLRSYQKMHLNYFEELEAAAHDFRLQNRIAESSGIGQSWLEAMLRDEFQCTIHYDDFSGSPELQPLRSICPSPKQLWINSKLLPQQKKFILAREIGYRILKLKVRAETSSWIKVETFEQVFNHFKVSYFAGALLIPEKQIIKDLSHWLTHDTFQGDALSKLMSQYDATPEMFLYRMSQLMPTHFGLSKMHYMRLNHQLDNNDFRITKELNLTNVFTPRSIGPGEHHCRRWAATAGLKNLADQKSTQELVQVSAQRSTFVGQDKTFFNIAVVRSKSLGENTNTGMTLGFLINDQFKNKAAFWNDASVPNSDVNETCERCPLTDCESRASTPTIHDSLERKNSRERALQDFIDGHK</sequence>
<reference evidence="4 5" key="1">
    <citation type="journal article" date="2017" name="Environ. Microbiol.">
        <title>Genomic and physiological analyses of 'Reinekea forsetii' reveal a versatile opportunistic lifestyle during spring algae blooms.</title>
        <authorList>
            <person name="Avci B."/>
            <person name="Hahnke R.L."/>
            <person name="Chafee M."/>
            <person name="Fischer T."/>
            <person name="Gruber-Vodicka H."/>
            <person name="Tegetmeyer H.E."/>
            <person name="Harder J."/>
            <person name="Fuchs B.M."/>
            <person name="Amann R.I."/>
            <person name="Teeling H."/>
        </authorList>
    </citation>
    <scope>NUCLEOTIDE SEQUENCE [LARGE SCALE GENOMIC DNA]</scope>
    <source>
        <strain evidence="4 5">Hel1_31_D35</strain>
    </source>
</reference>
<protein>
    <submittedName>
        <fullName evidence="4">Transcriptional regulator, XRE family</fullName>
    </submittedName>
</protein>
<evidence type="ECO:0000256" key="1">
    <source>
        <dbReference type="ARBA" id="ARBA00007227"/>
    </source>
</evidence>
<dbReference type="AlphaFoldDB" id="A0A2K8KVH0"/>
<dbReference type="PROSITE" id="PS50943">
    <property type="entry name" value="HTH_CROC1"/>
    <property type="match status" value="1"/>
</dbReference>
<dbReference type="Pfam" id="PF01381">
    <property type="entry name" value="HTH_3"/>
    <property type="match status" value="1"/>
</dbReference>
<dbReference type="Proteomes" id="UP000229757">
    <property type="component" value="Chromosome"/>
</dbReference>
<evidence type="ECO:0000313" key="5">
    <source>
        <dbReference type="Proteomes" id="UP000229757"/>
    </source>
</evidence>
<dbReference type="InterPro" id="IPR010982">
    <property type="entry name" value="Lambda_DNA-bd_dom_sf"/>
</dbReference>
<dbReference type="RefSeq" id="WP_100258003.1">
    <property type="nucleotide sequence ID" value="NZ_CP011797.1"/>
</dbReference>
<proteinExistence type="inferred from homology"/>
<evidence type="ECO:0000256" key="2">
    <source>
        <dbReference type="ARBA" id="ARBA00023125"/>
    </source>
</evidence>
<dbReference type="GO" id="GO:0003677">
    <property type="term" value="F:DNA binding"/>
    <property type="evidence" value="ECO:0007669"/>
    <property type="project" value="UniProtKB-KW"/>
</dbReference>
<dbReference type="GO" id="GO:0003700">
    <property type="term" value="F:DNA-binding transcription factor activity"/>
    <property type="evidence" value="ECO:0007669"/>
    <property type="project" value="TreeGrafter"/>
</dbReference>
<dbReference type="SMART" id="SM00530">
    <property type="entry name" value="HTH_XRE"/>
    <property type="match status" value="1"/>
</dbReference>
<keyword evidence="5" id="KW-1185">Reference proteome</keyword>
<dbReference type="SUPFAM" id="SSF47413">
    <property type="entry name" value="lambda repressor-like DNA-binding domains"/>
    <property type="match status" value="1"/>
</dbReference>
<dbReference type="PANTHER" id="PTHR46797">
    <property type="entry name" value="HTH-TYPE TRANSCRIPTIONAL REGULATOR"/>
    <property type="match status" value="1"/>
</dbReference>
<evidence type="ECO:0000313" key="4">
    <source>
        <dbReference type="EMBL" id="ATX77771.1"/>
    </source>
</evidence>
<dbReference type="Pfam" id="PF06114">
    <property type="entry name" value="Peptidase_M78"/>
    <property type="match status" value="1"/>
</dbReference>
<dbReference type="CDD" id="cd00093">
    <property type="entry name" value="HTH_XRE"/>
    <property type="match status" value="1"/>
</dbReference>
<dbReference type="KEGG" id="rfo:REIFOR_02647"/>
<dbReference type="PANTHER" id="PTHR46797:SF1">
    <property type="entry name" value="METHYLPHOSPHONATE SYNTHASE"/>
    <property type="match status" value="1"/>
</dbReference>
<organism evidence="4 5">
    <name type="scientific">Reinekea forsetii</name>
    <dbReference type="NCBI Taxonomy" id="1336806"/>
    <lineage>
        <taxon>Bacteria</taxon>
        <taxon>Pseudomonadati</taxon>
        <taxon>Pseudomonadota</taxon>
        <taxon>Gammaproteobacteria</taxon>
        <taxon>Oceanospirillales</taxon>
        <taxon>Saccharospirillaceae</taxon>
        <taxon>Reinekea</taxon>
    </lineage>
</organism>